<dbReference type="InterPro" id="IPR036236">
    <property type="entry name" value="Znf_C2H2_sf"/>
</dbReference>
<keyword evidence="3" id="KW-0677">Repeat</keyword>
<dbReference type="PANTHER" id="PTHR23226">
    <property type="entry name" value="ZINC FINGER AND SCAN DOMAIN-CONTAINING"/>
    <property type="match status" value="1"/>
</dbReference>
<evidence type="ECO:0000256" key="6">
    <source>
        <dbReference type="ARBA" id="ARBA00023242"/>
    </source>
</evidence>
<feature type="domain" description="C2H2-type" evidence="9">
    <location>
        <begin position="170"/>
        <end position="197"/>
    </location>
</feature>
<keyword evidence="5" id="KW-0862">Zinc</keyword>
<dbReference type="GO" id="GO:0000981">
    <property type="term" value="F:DNA-binding transcription factor activity, RNA polymerase II-specific"/>
    <property type="evidence" value="ECO:0007669"/>
    <property type="project" value="TreeGrafter"/>
</dbReference>
<keyword evidence="12" id="KW-1185">Reference proteome</keyword>
<evidence type="ECO:0000313" key="13">
    <source>
        <dbReference type="WBParaSite" id="DME_0000451401-mRNA-1"/>
    </source>
</evidence>
<evidence type="ECO:0000256" key="5">
    <source>
        <dbReference type="ARBA" id="ARBA00022833"/>
    </source>
</evidence>
<dbReference type="PROSITE" id="PS50157">
    <property type="entry name" value="ZINC_FINGER_C2H2_2"/>
    <property type="match status" value="3"/>
</dbReference>
<evidence type="ECO:0000256" key="8">
    <source>
        <dbReference type="SAM" id="MobiDB-lite"/>
    </source>
</evidence>
<dbReference type="FunFam" id="3.30.160.60:FF:001729">
    <property type="entry name" value="Zinc finger protein 337"/>
    <property type="match status" value="1"/>
</dbReference>
<dbReference type="InterPro" id="IPR013087">
    <property type="entry name" value="Znf_C2H2_type"/>
</dbReference>
<organism evidence="11 13">
    <name type="scientific">Dracunculus medinensis</name>
    <name type="common">Guinea worm</name>
    <dbReference type="NCBI Taxonomy" id="318479"/>
    <lineage>
        <taxon>Eukaryota</taxon>
        <taxon>Metazoa</taxon>
        <taxon>Ecdysozoa</taxon>
        <taxon>Nematoda</taxon>
        <taxon>Chromadorea</taxon>
        <taxon>Rhabditida</taxon>
        <taxon>Spirurina</taxon>
        <taxon>Dracunculoidea</taxon>
        <taxon>Dracunculidae</taxon>
        <taxon>Dracunculus</taxon>
    </lineage>
</organism>
<dbReference type="PROSITE" id="PS00028">
    <property type="entry name" value="ZINC_FINGER_C2H2_1"/>
    <property type="match status" value="2"/>
</dbReference>
<keyword evidence="6" id="KW-0539">Nucleus</keyword>
<evidence type="ECO:0000256" key="4">
    <source>
        <dbReference type="ARBA" id="ARBA00022771"/>
    </source>
</evidence>
<dbReference type="AlphaFoldDB" id="A0A158Q4C0"/>
<dbReference type="PANTHER" id="PTHR23226:SF416">
    <property type="entry name" value="FI01424P"/>
    <property type="match status" value="1"/>
</dbReference>
<comment type="subcellular location">
    <subcellularLocation>
        <location evidence="1">Nucleus</location>
    </subcellularLocation>
</comment>
<dbReference type="GO" id="GO:0005634">
    <property type="term" value="C:nucleus"/>
    <property type="evidence" value="ECO:0007669"/>
    <property type="project" value="UniProtKB-SubCell"/>
</dbReference>
<protein>
    <submittedName>
        <fullName evidence="13">C2H2-type domain-containing protein</fullName>
    </submittedName>
</protein>
<accession>A0A158Q4C0</accession>
<dbReference type="Gene3D" id="3.30.160.60">
    <property type="entry name" value="Classic Zinc Finger"/>
    <property type="match status" value="3"/>
</dbReference>
<feature type="domain" description="C2H2-type" evidence="9">
    <location>
        <begin position="92"/>
        <end position="119"/>
    </location>
</feature>
<dbReference type="Proteomes" id="UP000038040">
    <property type="component" value="Unplaced"/>
</dbReference>
<feature type="region of interest" description="Disordered" evidence="8">
    <location>
        <begin position="510"/>
        <end position="529"/>
    </location>
</feature>
<dbReference type="EMBL" id="UYYG01001168">
    <property type="protein sequence ID" value="VDN58424.1"/>
    <property type="molecule type" value="Genomic_DNA"/>
</dbReference>
<keyword evidence="2" id="KW-0479">Metal-binding</keyword>
<reference evidence="10 12" key="2">
    <citation type="submission" date="2018-11" db="EMBL/GenBank/DDBJ databases">
        <authorList>
            <consortium name="Pathogen Informatics"/>
        </authorList>
    </citation>
    <scope>NUCLEOTIDE SEQUENCE [LARGE SCALE GENOMIC DNA]</scope>
</reference>
<evidence type="ECO:0000256" key="7">
    <source>
        <dbReference type="PROSITE-ProRule" id="PRU00042"/>
    </source>
</evidence>
<gene>
    <name evidence="10" type="ORF">DME_LOCUS8397</name>
</gene>
<dbReference type="Proteomes" id="UP000274756">
    <property type="component" value="Unassembled WGS sequence"/>
</dbReference>
<evidence type="ECO:0000313" key="10">
    <source>
        <dbReference type="EMBL" id="VDN58424.1"/>
    </source>
</evidence>
<evidence type="ECO:0000259" key="9">
    <source>
        <dbReference type="PROSITE" id="PS50157"/>
    </source>
</evidence>
<evidence type="ECO:0000256" key="2">
    <source>
        <dbReference type="ARBA" id="ARBA00022723"/>
    </source>
</evidence>
<feature type="region of interest" description="Disordered" evidence="8">
    <location>
        <begin position="1"/>
        <end position="54"/>
    </location>
</feature>
<dbReference type="STRING" id="318479.A0A158Q4C0"/>
<dbReference type="SUPFAM" id="SSF57667">
    <property type="entry name" value="beta-beta-alpha zinc fingers"/>
    <property type="match status" value="2"/>
</dbReference>
<evidence type="ECO:0000256" key="3">
    <source>
        <dbReference type="ARBA" id="ARBA00022737"/>
    </source>
</evidence>
<proteinExistence type="predicted"/>
<keyword evidence="4 7" id="KW-0863">Zinc-finger</keyword>
<dbReference type="WBParaSite" id="DME_0000451401-mRNA-1">
    <property type="protein sequence ID" value="DME_0000451401-mRNA-1"/>
    <property type="gene ID" value="DME_0000451401"/>
</dbReference>
<evidence type="ECO:0000313" key="11">
    <source>
        <dbReference type="Proteomes" id="UP000038040"/>
    </source>
</evidence>
<name>A0A158Q4C0_DRAME</name>
<feature type="domain" description="C2H2-type" evidence="9">
    <location>
        <begin position="147"/>
        <end position="169"/>
    </location>
</feature>
<evidence type="ECO:0000256" key="1">
    <source>
        <dbReference type="ARBA" id="ARBA00004123"/>
    </source>
</evidence>
<feature type="compositionally biased region" description="Polar residues" evidence="8">
    <location>
        <begin position="32"/>
        <end position="54"/>
    </location>
</feature>
<dbReference type="OrthoDB" id="6077919at2759"/>
<dbReference type="GO" id="GO:0000978">
    <property type="term" value="F:RNA polymerase II cis-regulatory region sequence-specific DNA binding"/>
    <property type="evidence" value="ECO:0007669"/>
    <property type="project" value="TreeGrafter"/>
</dbReference>
<dbReference type="GO" id="GO:0008270">
    <property type="term" value="F:zinc ion binding"/>
    <property type="evidence" value="ECO:0007669"/>
    <property type="project" value="UniProtKB-KW"/>
</dbReference>
<sequence length="529" mass="59290">MEVHQPLPTQYLHNPYIVKTEPPSSAPPTPPNKNINHTVTQRRSTNGPGDSLSCSSDHQLYNHNNNNANMHSKASTMMHNGRPLTADRKRPYKCDMCSSKFGSKMELEEHQNSHTGLKPFECTVIFLTSFLQKLLLIVDLDELILLCKARFNRRSTLWNHKRIHSDDKPFECSVCRMTFKWKNSLKCHKEMHQRKNEITGLESDPDEKTLTYATAAKRRLLEGHDIARTASCSTDSIHNNHSLNPTPRKRGAKSLNQRVVSTSTANGISSNGALTAPSDSFIHPPLQAEGFFSNQKTLSISDHKELDSLLSSTTRLTSMLKDESVFKTNIWFDLCDSQSAKKLVIIKYFSDDLGSIGNHSCVFDSKQEMNLFHANSFMVFGTHQLPSSVQGFAPTNLPLSSSNGSCNDYFHLHINQGDQMALSQNQPTIPLHSQAQYVESSSQAEMLMGHNVITYQSQVEAQNLLTSPNDYSLTPTNIDYMLNGYQSTLQDNSANAVRSSQDQLHYNQSVDGISAERPDSGKEVPQVSW</sequence>
<dbReference type="SMART" id="SM00355">
    <property type="entry name" value="ZnF_C2H2"/>
    <property type="match status" value="3"/>
</dbReference>
<evidence type="ECO:0000313" key="12">
    <source>
        <dbReference type="Proteomes" id="UP000274756"/>
    </source>
</evidence>
<reference evidence="13" key="1">
    <citation type="submission" date="2016-04" db="UniProtKB">
        <authorList>
            <consortium name="WormBaseParasite"/>
        </authorList>
    </citation>
    <scope>IDENTIFICATION</scope>
</reference>